<evidence type="ECO:0008006" key="3">
    <source>
        <dbReference type="Google" id="ProtNLM"/>
    </source>
</evidence>
<dbReference type="Proteomes" id="UP000658131">
    <property type="component" value="Unassembled WGS sequence"/>
</dbReference>
<protein>
    <recommendedName>
        <fullName evidence="3">Phage tail protein</fullName>
    </recommendedName>
</protein>
<sequence length="283" mass="31298">MKYEVWIGSIELYAVESVEESAERKITVYDAVGAGKFPQAENRGLKSWGIQCELTEHNDRGLPNWTEASEIFDGLEALLNKKSPARLVIRSDYGKASERVLLKSFSKEETVSGVYAVKIACTEYVSAAVRTTDVPYAARPGKLPEVPATITVDYSKQGEGTSTPADVELARKLHSDPMNFDTESLFLDPDALKRRNPAALKDGDKVQVQSVWSERPEWAGNDTLVGMVWSVDEAIKSGLKKLGEAADAATKFDLPAAIDRGLSQARNAMAQAYDSYEHEWKYR</sequence>
<dbReference type="RefSeq" id="WP_262401164.1">
    <property type="nucleotide sequence ID" value="NZ_JACRTB010000054.1"/>
</dbReference>
<evidence type="ECO:0000313" key="2">
    <source>
        <dbReference type="Proteomes" id="UP000658131"/>
    </source>
</evidence>
<dbReference type="EMBL" id="JACRTB010000054">
    <property type="protein sequence ID" value="MBC8577818.1"/>
    <property type="molecule type" value="Genomic_DNA"/>
</dbReference>
<reference evidence="1 2" key="1">
    <citation type="submission" date="2020-08" db="EMBL/GenBank/DDBJ databases">
        <title>Genome public.</title>
        <authorList>
            <person name="Liu C."/>
            <person name="Sun Q."/>
        </authorList>
    </citation>
    <scope>NUCLEOTIDE SEQUENCE [LARGE SCALE GENOMIC DNA]</scope>
    <source>
        <strain evidence="1 2">BX1</strain>
    </source>
</reference>
<comment type="caution">
    <text evidence="1">The sequence shown here is derived from an EMBL/GenBank/DDBJ whole genome shotgun (WGS) entry which is preliminary data.</text>
</comment>
<accession>A0ABR7NN48</accession>
<gene>
    <name evidence="1" type="ORF">H8717_15640</name>
</gene>
<proteinExistence type="predicted"/>
<organism evidence="1 2">
    <name type="scientific">Yanshouia hominis</name>
    <dbReference type="NCBI Taxonomy" id="2763673"/>
    <lineage>
        <taxon>Bacteria</taxon>
        <taxon>Bacillati</taxon>
        <taxon>Bacillota</taxon>
        <taxon>Clostridia</taxon>
        <taxon>Eubacteriales</taxon>
        <taxon>Oscillospiraceae</taxon>
        <taxon>Yanshouia</taxon>
    </lineage>
</organism>
<name>A0ABR7NN48_9FIRM</name>
<evidence type="ECO:0000313" key="1">
    <source>
        <dbReference type="EMBL" id="MBC8577818.1"/>
    </source>
</evidence>
<keyword evidence="2" id="KW-1185">Reference proteome</keyword>